<proteinExistence type="predicted"/>
<dbReference type="InterPro" id="IPR013094">
    <property type="entry name" value="AB_hydrolase_3"/>
</dbReference>
<dbReference type="OrthoDB" id="5396420at2759"/>
<accession>A0A3A2Z6P7</accession>
<evidence type="ECO:0000313" key="3">
    <source>
        <dbReference type="Proteomes" id="UP000266188"/>
    </source>
</evidence>
<feature type="domain" description="Alpha/beta hydrolase fold-3" evidence="1">
    <location>
        <begin position="158"/>
        <end position="245"/>
    </location>
</feature>
<gene>
    <name evidence="2" type="ORF">PHISCL_08883</name>
</gene>
<dbReference type="InterPro" id="IPR029058">
    <property type="entry name" value="AB_hydrolase_fold"/>
</dbReference>
<reference evidence="3" key="1">
    <citation type="submission" date="2017-02" db="EMBL/GenBank/DDBJ databases">
        <authorList>
            <person name="Tafer H."/>
            <person name="Lopandic K."/>
        </authorList>
    </citation>
    <scope>NUCLEOTIDE SEQUENCE [LARGE SCALE GENOMIC DNA]</scope>
    <source>
        <strain evidence="3">CBS 366.77</strain>
    </source>
</reference>
<dbReference type="Gene3D" id="3.40.50.1820">
    <property type="entry name" value="alpha/beta hydrolase"/>
    <property type="match status" value="1"/>
</dbReference>
<comment type="caution">
    <text evidence="2">The sequence shown here is derived from an EMBL/GenBank/DDBJ whole genome shotgun (WGS) entry which is preliminary data.</text>
</comment>
<evidence type="ECO:0000313" key="2">
    <source>
        <dbReference type="EMBL" id="RJE18782.1"/>
    </source>
</evidence>
<protein>
    <recommendedName>
        <fullName evidence="1">Alpha/beta hydrolase fold-3 domain-containing protein</fullName>
    </recommendedName>
</protein>
<keyword evidence="3" id="KW-1185">Reference proteome</keyword>
<dbReference type="EMBL" id="MVGC01000494">
    <property type="protein sequence ID" value="RJE18782.1"/>
    <property type="molecule type" value="Genomic_DNA"/>
</dbReference>
<evidence type="ECO:0000259" key="1">
    <source>
        <dbReference type="Pfam" id="PF07859"/>
    </source>
</evidence>
<dbReference type="GO" id="GO:0016787">
    <property type="term" value="F:hydrolase activity"/>
    <property type="evidence" value="ECO:0007669"/>
    <property type="project" value="InterPro"/>
</dbReference>
<dbReference type="STRING" id="2070753.A0A3A2Z6P7"/>
<dbReference type="SUPFAM" id="SSF53474">
    <property type="entry name" value="alpha/beta-Hydrolases"/>
    <property type="match status" value="1"/>
</dbReference>
<organism evidence="2 3">
    <name type="scientific">Aspergillus sclerotialis</name>
    <dbReference type="NCBI Taxonomy" id="2070753"/>
    <lineage>
        <taxon>Eukaryota</taxon>
        <taxon>Fungi</taxon>
        <taxon>Dikarya</taxon>
        <taxon>Ascomycota</taxon>
        <taxon>Pezizomycotina</taxon>
        <taxon>Eurotiomycetes</taxon>
        <taxon>Eurotiomycetidae</taxon>
        <taxon>Eurotiales</taxon>
        <taxon>Aspergillaceae</taxon>
        <taxon>Aspergillus</taxon>
        <taxon>Aspergillus subgen. Polypaecilum</taxon>
    </lineage>
</organism>
<dbReference type="Proteomes" id="UP000266188">
    <property type="component" value="Unassembled WGS sequence"/>
</dbReference>
<dbReference type="Pfam" id="PF07859">
    <property type="entry name" value="Abhydrolase_3"/>
    <property type="match status" value="1"/>
</dbReference>
<dbReference type="AlphaFoldDB" id="A0A3A2Z6P7"/>
<name>A0A3A2Z6P7_9EURO</name>
<sequence>MRVLINFLQRRPFPRSHLGIRHSVSTWSLCIRWYPAKRQFSSACFDKSFTIPVGANGRISLNPTASIEPRSNVIVYLPPGPLFSPAKLGDTNANGNTHNGEDLGRSLSTVGDESIAAQHKLASTTGSTVVTINYRLGAVKPINDESDVKLKPELGEKPPFYRYPTPIHDTLAGFDWVLQNLDPEKLSVLGKHIGGSLALMLSLTESRSLHAVAALEPVCDWVELDEYCTVSTEDENENNHASTRRKAKAVKWVAPPDLVPLLKARENFFHTPERYFDSFASPILLLRSVGTHVPERFPEYLTGPEYPVPVRQKSLLEELEEAVEEKSDFVGNYTPNADMDQDVLPDPADIRKGMRRRKSLSRWPPFGLDFGLDPTYPSRKGVGRLEMTLPWIRVFTRETANELPVIPHDRPRYARQFPPKRVLEWQADEMVSVMRRACFWGRETGIAEEKVTLAVTRDDEWVQDAGMWLGGLVGLPDNYDS</sequence>